<proteinExistence type="predicted"/>
<dbReference type="PANTHER" id="PTHR38689">
    <property type="entry name" value="SUCCINATE DEHYDROGENASE HYDROPHOBIC MEMBRANE ANCHOR SUBUNIT"/>
    <property type="match status" value="1"/>
</dbReference>
<evidence type="ECO:0000256" key="17">
    <source>
        <dbReference type="ARBA" id="ARBA00023136"/>
    </source>
</evidence>
<dbReference type="KEGG" id="cman:A9D14_12745"/>
<keyword evidence="8" id="KW-1003">Cell membrane</keyword>
<reference evidence="20 22" key="2">
    <citation type="submission" date="2020-08" db="EMBL/GenBank/DDBJ databases">
        <authorList>
            <person name="Liu G."/>
            <person name="Sun C."/>
        </authorList>
    </citation>
    <scope>NUCLEOTIDE SEQUENCE [LARGE SCALE GENOMIC DNA]</scope>
    <source>
        <strain evidence="20 22">OT19</strain>
    </source>
</reference>
<dbReference type="EMBL" id="CP060052">
    <property type="protein sequence ID" value="QNE05719.1"/>
    <property type="molecule type" value="Genomic_DNA"/>
</dbReference>
<gene>
    <name evidence="20" type="primary">sdhD</name>
    <name evidence="19" type="ORF">A9D14_12745</name>
    <name evidence="20" type="ORF">H4O24_03280</name>
</gene>
<dbReference type="UniPathway" id="UPA00223"/>
<dbReference type="RefSeq" id="WP_066847051.1">
    <property type="nucleotide sequence ID" value="NZ_CP019602.1"/>
</dbReference>
<dbReference type="EMBL" id="CP019602">
    <property type="protein sequence ID" value="ARU16875.1"/>
    <property type="molecule type" value="Genomic_DNA"/>
</dbReference>
<comment type="pathway">
    <text evidence="4">Carbohydrate metabolism; tricarboxylic acid cycle.</text>
</comment>
<evidence type="ECO:0000256" key="3">
    <source>
        <dbReference type="ARBA" id="ARBA00004429"/>
    </source>
</evidence>
<protein>
    <recommendedName>
        <fullName evidence="6">Succinate dehydrogenase hydrophobic membrane anchor subunit</fullName>
    </recommendedName>
</protein>
<keyword evidence="21" id="KW-1185">Reference proteome</keyword>
<reference evidence="19 21" key="1">
    <citation type="submission" date="2017-01" db="EMBL/GenBank/DDBJ databases">
        <title>Complete genome sequence of esterase-producing bacterium Croceicoccus marinus E4A9.</title>
        <authorList>
            <person name="Wu Y.-H."/>
            <person name="Cheng H."/>
            <person name="Xu L."/>
            <person name="Huo Y.-Y."/>
            <person name="Wang C.-S."/>
            <person name="Xu X.-W."/>
        </authorList>
    </citation>
    <scope>NUCLEOTIDE SEQUENCE [LARGE SCALE GENOMIC DNA]</scope>
    <source>
        <strain evidence="19 21">E4A9</strain>
    </source>
</reference>
<accession>A0A1Z1FDQ2</accession>
<evidence type="ECO:0000256" key="8">
    <source>
        <dbReference type="ARBA" id="ARBA00022475"/>
    </source>
</evidence>
<evidence type="ECO:0000256" key="4">
    <source>
        <dbReference type="ARBA" id="ARBA00005163"/>
    </source>
</evidence>
<evidence type="ECO:0000313" key="21">
    <source>
        <dbReference type="Proteomes" id="UP000195807"/>
    </source>
</evidence>
<evidence type="ECO:0000256" key="15">
    <source>
        <dbReference type="ARBA" id="ARBA00022989"/>
    </source>
</evidence>
<dbReference type="Gene3D" id="1.20.1300.10">
    <property type="entry name" value="Fumarate reductase/succinate dehydrogenase, transmembrane subunit"/>
    <property type="match status" value="1"/>
</dbReference>
<feature type="transmembrane region" description="Helical" evidence="18">
    <location>
        <begin position="28"/>
        <end position="46"/>
    </location>
</feature>
<sequence length="126" mass="13746">MGNGTRIGRVRGLGSSHQGAHHWLLQRFTAVGNLVLVLWLVFSLLAMPDYSYGTVYGWLSTPFAATAMVLLIVSTFWHARLGMQVMMEDYLHGANRFAVLLLLNLVFVALGVFGVVSVIRIALGGA</sequence>
<evidence type="ECO:0000256" key="5">
    <source>
        <dbReference type="ARBA" id="ARBA00011558"/>
    </source>
</evidence>
<keyword evidence="11" id="KW-0349">Heme</keyword>
<keyword evidence="13" id="KW-0479">Metal-binding</keyword>
<dbReference type="STRING" id="450378.GCA_001661675_02557"/>
<dbReference type="Proteomes" id="UP000515297">
    <property type="component" value="Chromosome"/>
</dbReference>
<keyword evidence="9" id="KW-0997">Cell inner membrane</keyword>
<evidence type="ECO:0000313" key="22">
    <source>
        <dbReference type="Proteomes" id="UP000515297"/>
    </source>
</evidence>
<keyword evidence="12 18" id="KW-0812">Transmembrane</keyword>
<dbReference type="NCBIfam" id="TIGR02968">
    <property type="entry name" value="succ_dehyd_anc"/>
    <property type="match status" value="1"/>
</dbReference>
<evidence type="ECO:0000313" key="19">
    <source>
        <dbReference type="EMBL" id="ARU16875.1"/>
    </source>
</evidence>
<evidence type="ECO:0000256" key="12">
    <source>
        <dbReference type="ARBA" id="ARBA00022692"/>
    </source>
</evidence>
<comment type="subunit">
    <text evidence="5">Part of an enzyme complex containing four subunits: a flavoprotein, an iron-sulfur protein, plus two membrane-anchoring proteins, SdhC and SdhD.</text>
</comment>
<dbReference type="InterPro" id="IPR034804">
    <property type="entry name" value="SQR/QFR_C/D"/>
</dbReference>
<comment type="cofactor">
    <cofactor evidence="1">
        <name>heme</name>
        <dbReference type="ChEBI" id="CHEBI:30413"/>
    </cofactor>
</comment>
<keyword evidence="17 18" id="KW-0472">Membrane</keyword>
<keyword evidence="7" id="KW-0813">Transport</keyword>
<keyword evidence="10" id="KW-0816">Tricarboxylic acid cycle</keyword>
<evidence type="ECO:0000256" key="2">
    <source>
        <dbReference type="ARBA" id="ARBA00004050"/>
    </source>
</evidence>
<dbReference type="GO" id="GO:0020037">
    <property type="term" value="F:heme binding"/>
    <property type="evidence" value="ECO:0007669"/>
    <property type="project" value="InterPro"/>
</dbReference>
<evidence type="ECO:0000256" key="10">
    <source>
        <dbReference type="ARBA" id="ARBA00022532"/>
    </source>
</evidence>
<evidence type="ECO:0000256" key="6">
    <source>
        <dbReference type="ARBA" id="ARBA00019425"/>
    </source>
</evidence>
<dbReference type="GO" id="GO:0046872">
    <property type="term" value="F:metal ion binding"/>
    <property type="evidence" value="ECO:0007669"/>
    <property type="project" value="UniProtKB-KW"/>
</dbReference>
<dbReference type="GO" id="GO:0009055">
    <property type="term" value="F:electron transfer activity"/>
    <property type="evidence" value="ECO:0007669"/>
    <property type="project" value="TreeGrafter"/>
</dbReference>
<dbReference type="GO" id="GO:0005886">
    <property type="term" value="C:plasma membrane"/>
    <property type="evidence" value="ECO:0007669"/>
    <property type="project" value="UniProtKB-SubCell"/>
</dbReference>
<dbReference type="InterPro" id="IPR014312">
    <property type="entry name" value="Succ_DH_anchor"/>
</dbReference>
<dbReference type="Proteomes" id="UP000195807">
    <property type="component" value="Chromosome"/>
</dbReference>
<evidence type="ECO:0000256" key="7">
    <source>
        <dbReference type="ARBA" id="ARBA00022448"/>
    </source>
</evidence>
<dbReference type="SUPFAM" id="SSF81343">
    <property type="entry name" value="Fumarate reductase respiratory complex transmembrane subunits"/>
    <property type="match status" value="1"/>
</dbReference>
<evidence type="ECO:0000256" key="16">
    <source>
        <dbReference type="ARBA" id="ARBA00023004"/>
    </source>
</evidence>
<evidence type="ECO:0000256" key="13">
    <source>
        <dbReference type="ARBA" id="ARBA00022723"/>
    </source>
</evidence>
<evidence type="ECO:0000256" key="1">
    <source>
        <dbReference type="ARBA" id="ARBA00001971"/>
    </source>
</evidence>
<dbReference type="PANTHER" id="PTHR38689:SF1">
    <property type="entry name" value="SUCCINATE DEHYDROGENASE HYDROPHOBIC MEMBRANE ANCHOR SUBUNIT"/>
    <property type="match status" value="1"/>
</dbReference>
<evidence type="ECO:0000256" key="14">
    <source>
        <dbReference type="ARBA" id="ARBA00022982"/>
    </source>
</evidence>
<dbReference type="CDD" id="cd03495">
    <property type="entry name" value="SQR_TypeC_SdhD_like"/>
    <property type="match status" value="1"/>
</dbReference>
<evidence type="ECO:0000256" key="11">
    <source>
        <dbReference type="ARBA" id="ARBA00022617"/>
    </source>
</evidence>
<dbReference type="AlphaFoldDB" id="A0A1Z1FDQ2"/>
<organism evidence="19 21">
    <name type="scientific">Croceicoccus marinus</name>
    <dbReference type="NCBI Taxonomy" id="450378"/>
    <lineage>
        <taxon>Bacteria</taxon>
        <taxon>Pseudomonadati</taxon>
        <taxon>Pseudomonadota</taxon>
        <taxon>Alphaproteobacteria</taxon>
        <taxon>Sphingomonadales</taxon>
        <taxon>Erythrobacteraceae</taxon>
        <taxon>Croceicoccus</taxon>
    </lineage>
</organism>
<dbReference type="GO" id="GO:0017004">
    <property type="term" value="P:cytochrome complex assembly"/>
    <property type="evidence" value="ECO:0007669"/>
    <property type="project" value="TreeGrafter"/>
</dbReference>
<evidence type="ECO:0000256" key="18">
    <source>
        <dbReference type="SAM" id="Phobius"/>
    </source>
</evidence>
<feature type="transmembrane region" description="Helical" evidence="18">
    <location>
        <begin position="97"/>
        <end position="123"/>
    </location>
</feature>
<keyword evidence="14" id="KW-0249">Electron transport</keyword>
<evidence type="ECO:0000313" key="20">
    <source>
        <dbReference type="EMBL" id="QNE05719.1"/>
    </source>
</evidence>
<evidence type="ECO:0000256" key="9">
    <source>
        <dbReference type="ARBA" id="ARBA00022519"/>
    </source>
</evidence>
<keyword evidence="16" id="KW-0408">Iron</keyword>
<comment type="function">
    <text evidence="2">Membrane-anchoring subunit of succinate dehydrogenase (SDH).</text>
</comment>
<name>A0A1Z1FDQ2_9SPHN</name>
<dbReference type="OrthoDB" id="9809280at2"/>
<dbReference type="GO" id="GO:0006099">
    <property type="term" value="P:tricarboxylic acid cycle"/>
    <property type="evidence" value="ECO:0007669"/>
    <property type="project" value="UniProtKB-UniPathway"/>
</dbReference>
<comment type="subcellular location">
    <subcellularLocation>
        <location evidence="3">Cell inner membrane</location>
        <topology evidence="3">Multi-pass membrane protein</topology>
    </subcellularLocation>
</comment>
<dbReference type="InterPro" id="IPR000701">
    <property type="entry name" value="SuccDH_FuR_B_TM-su"/>
</dbReference>
<feature type="transmembrane region" description="Helical" evidence="18">
    <location>
        <begin position="58"/>
        <end position="77"/>
    </location>
</feature>
<dbReference type="Pfam" id="PF01127">
    <property type="entry name" value="Sdh_cyt"/>
    <property type="match status" value="1"/>
</dbReference>
<keyword evidence="15 18" id="KW-1133">Transmembrane helix</keyword>